<keyword evidence="1" id="KW-0732">Signal</keyword>
<evidence type="ECO:0000256" key="1">
    <source>
        <dbReference type="SAM" id="SignalP"/>
    </source>
</evidence>
<reference evidence="2" key="1">
    <citation type="submission" date="2020-06" db="EMBL/GenBank/DDBJ databases">
        <title>WGS assembly of Ceratodon purpureus strain R40.</title>
        <authorList>
            <person name="Carey S.B."/>
            <person name="Jenkins J."/>
            <person name="Shu S."/>
            <person name="Lovell J.T."/>
            <person name="Sreedasyam A."/>
            <person name="Maumus F."/>
            <person name="Tiley G.P."/>
            <person name="Fernandez-Pozo N."/>
            <person name="Barry K."/>
            <person name="Chen C."/>
            <person name="Wang M."/>
            <person name="Lipzen A."/>
            <person name="Daum C."/>
            <person name="Saski C.A."/>
            <person name="Payton A.C."/>
            <person name="Mcbreen J.C."/>
            <person name="Conrad R.E."/>
            <person name="Kollar L.M."/>
            <person name="Olsson S."/>
            <person name="Huttunen S."/>
            <person name="Landis J.B."/>
            <person name="Wickett N.J."/>
            <person name="Johnson M.G."/>
            <person name="Rensing S.A."/>
            <person name="Grimwood J."/>
            <person name="Schmutz J."/>
            <person name="Mcdaniel S.F."/>
        </authorList>
    </citation>
    <scope>NUCLEOTIDE SEQUENCE</scope>
    <source>
        <strain evidence="2">R40</strain>
    </source>
</reference>
<name>A0A8T0GTX6_CERPU</name>
<gene>
    <name evidence="2" type="ORF">KC19_9G110800</name>
</gene>
<keyword evidence="3" id="KW-1185">Reference proteome</keyword>
<feature type="signal peptide" evidence="1">
    <location>
        <begin position="1"/>
        <end position="23"/>
    </location>
</feature>
<feature type="chain" id="PRO_5035773962" evidence="1">
    <location>
        <begin position="24"/>
        <end position="51"/>
    </location>
</feature>
<dbReference type="AlphaFoldDB" id="A0A8T0GTX6"/>
<organism evidence="2 3">
    <name type="scientific">Ceratodon purpureus</name>
    <name type="common">Fire moss</name>
    <name type="synonym">Dicranum purpureum</name>
    <dbReference type="NCBI Taxonomy" id="3225"/>
    <lineage>
        <taxon>Eukaryota</taxon>
        <taxon>Viridiplantae</taxon>
        <taxon>Streptophyta</taxon>
        <taxon>Embryophyta</taxon>
        <taxon>Bryophyta</taxon>
        <taxon>Bryophytina</taxon>
        <taxon>Bryopsida</taxon>
        <taxon>Dicranidae</taxon>
        <taxon>Pseudoditrichales</taxon>
        <taxon>Ditrichaceae</taxon>
        <taxon>Ceratodon</taxon>
    </lineage>
</organism>
<sequence>MHVMRGNLVLYLYRLSFVNCCCSFRDNVPSISASMSFWLYQDAGPVCRPHG</sequence>
<evidence type="ECO:0000313" key="3">
    <source>
        <dbReference type="Proteomes" id="UP000822688"/>
    </source>
</evidence>
<proteinExistence type="predicted"/>
<evidence type="ECO:0000313" key="2">
    <source>
        <dbReference type="EMBL" id="KAG0562017.1"/>
    </source>
</evidence>
<accession>A0A8T0GTX6</accession>
<protein>
    <submittedName>
        <fullName evidence="2">Uncharacterized protein</fullName>
    </submittedName>
</protein>
<dbReference type="Proteomes" id="UP000822688">
    <property type="component" value="Chromosome 9"/>
</dbReference>
<comment type="caution">
    <text evidence="2">The sequence shown here is derived from an EMBL/GenBank/DDBJ whole genome shotgun (WGS) entry which is preliminary data.</text>
</comment>
<dbReference type="EMBL" id="CM026430">
    <property type="protein sequence ID" value="KAG0562017.1"/>
    <property type="molecule type" value="Genomic_DNA"/>
</dbReference>